<name>A0ABU1QUB8_9BACT</name>
<dbReference type="EMBL" id="JAVDTI010000001">
    <property type="protein sequence ID" value="MDR6804264.1"/>
    <property type="molecule type" value="Genomic_DNA"/>
</dbReference>
<organism evidence="1 2">
    <name type="scientific">Dyadobacter fermentans</name>
    <dbReference type="NCBI Taxonomy" id="94254"/>
    <lineage>
        <taxon>Bacteria</taxon>
        <taxon>Pseudomonadati</taxon>
        <taxon>Bacteroidota</taxon>
        <taxon>Cytophagia</taxon>
        <taxon>Cytophagales</taxon>
        <taxon>Spirosomataceae</taxon>
        <taxon>Dyadobacter</taxon>
    </lineage>
</organism>
<dbReference type="Proteomes" id="UP001264980">
    <property type="component" value="Unassembled WGS sequence"/>
</dbReference>
<keyword evidence="2" id="KW-1185">Reference proteome</keyword>
<accession>A0ABU1QUB8</accession>
<sequence>MLDTEDALEKAYWDFDSTRAGTGPWKGRPKSERDAFKGIVRAALQHQKDSDLIKALGDYYIPQLKFSMKGCDHIILGLITPL</sequence>
<protein>
    <submittedName>
        <fullName evidence="1">Uncharacterized protein</fullName>
    </submittedName>
</protein>
<reference evidence="1 2" key="1">
    <citation type="submission" date="2023-07" db="EMBL/GenBank/DDBJ databases">
        <title>Sorghum-associated microbial communities from plants grown in Nebraska, USA.</title>
        <authorList>
            <person name="Schachtman D."/>
        </authorList>
    </citation>
    <scope>NUCLEOTIDE SEQUENCE [LARGE SCALE GENOMIC DNA]</scope>
    <source>
        <strain evidence="1 2">BE57</strain>
    </source>
</reference>
<evidence type="ECO:0000313" key="1">
    <source>
        <dbReference type="EMBL" id="MDR6804264.1"/>
    </source>
</evidence>
<comment type="caution">
    <text evidence="1">The sequence shown here is derived from an EMBL/GenBank/DDBJ whole genome shotgun (WGS) entry which is preliminary data.</text>
</comment>
<evidence type="ECO:0000313" key="2">
    <source>
        <dbReference type="Proteomes" id="UP001264980"/>
    </source>
</evidence>
<proteinExistence type="predicted"/>
<dbReference type="RefSeq" id="WP_090373369.1">
    <property type="nucleotide sequence ID" value="NZ_JAVDTI010000001.1"/>
</dbReference>
<gene>
    <name evidence="1" type="ORF">J2W84_001301</name>
</gene>